<evidence type="ECO:0000313" key="2">
    <source>
        <dbReference type="EMBL" id="WMT03992.1"/>
    </source>
</evidence>
<evidence type="ECO:0008006" key="4">
    <source>
        <dbReference type="Google" id="ProtNLM"/>
    </source>
</evidence>
<keyword evidence="3" id="KW-1185">Reference proteome</keyword>
<evidence type="ECO:0000313" key="3">
    <source>
        <dbReference type="Proteomes" id="UP001229313"/>
    </source>
</evidence>
<dbReference type="EMBL" id="CP133568">
    <property type="protein sequence ID" value="WMT03992.1"/>
    <property type="molecule type" value="Genomic_DNA"/>
</dbReference>
<gene>
    <name evidence="2" type="ORF">RDV84_03850</name>
</gene>
<evidence type="ECO:0000256" key="1">
    <source>
        <dbReference type="SAM" id="Phobius"/>
    </source>
</evidence>
<keyword evidence="1" id="KW-1133">Transmembrane helix</keyword>
<proteinExistence type="predicted"/>
<feature type="transmembrane region" description="Helical" evidence="1">
    <location>
        <begin position="40"/>
        <end position="62"/>
    </location>
</feature>
<keyword evidence="1" id="KW-0472">Membrane</keyword>
<keyword evidence="1" id="KW-0812">Transmembrane</keyword>
<protein>
    <recommendedName>
        <fullName evidence="4">Transmembrane protein</fullName>
    </recommendedName>
</protein>
<accession>A0ABY9PAB1</accession>
<sequence>MRATRWIRQFHRWTSVVFFLCVIATTIALAQERPLLWMSYLPLAPLALLALTGLYLFALPYLPQRDLPQRENLRDEAPR</sequence>
<reference evidence="2 3" key="1">
    <citation type="submission" date="2023-08" db="EMBL/GenBank/DDBJ databases">
        <title>The whole genome sequence of Lysobacter yananisis.</title>
        <authorList>
            <person name="Sun H."/>
        </authorList>
    </citation>
    <scope>NUCLEOTIDE SEQUENCE [LARGE SCALE GENOMIC DNA]</scope>
    <source>
        <strain evidence="2 3">SNNU513</strain>
    </source>
</reference>
<organism evidence="2 3">
    <name type="scientific">Lysobacter yananisis</name>
    <dbReference type="NCBI Taxonomy" id="1003114"/>
    <lineage>
        <taxon>Bacteria</taxon>
        <taxon>Pseudomonadati</taxon>
        <taxon>Pseudomonadota</taxon>
        <taxon>Gammaproteobacteria</taxon>
        <taxon>Lysobacterales</taxon>
        <taxon>Lysobacteraceae</taxon>
        <taxon>Lysobacter</taxon>
    </lineage>
</organism>
<name>A0ABY9PAB1_9GAMM</name>
<dbReference type="RefSeq" id="WP_078997670.1">
    <property type="nucleotide sequence ID" value="NZ_CP133568.1"/>
</dbReference>
<dbReference type="Proteomes" id="UP001229313">
    <property type="component" value="Chromosome"/>
</dbReference>